<keyword evidence="3" id="KW-1185">Reference proteome</keyword>
<dbReference type="Gene3D" id="2.20.25.10">
    <property type="match status" value="1"/>
</dbReference>
<dbReference type="InterPro" id="IPR003718">
    <property type="entry name" value="OsmC/Ohr_fam"/>
</dbReference>
<dbReference type="RefSeq" id="WP_137336628.1">
    <property type="nucleotide sequence ID" value="NZ_CP040078.1"/>
</dbReference>
<dbReference type="InterPro" id="IPR015946">
    <property type="entry name" value="KH_dom-like_a/b"/>
</dbReference>
<proteinExistence type="inferred from homology"/>
<dbReference type="EMBL" id="CP040078">
    <property type="protein sequence ID" value="QCP53859.1"/>
    <property type="molecule type" value="Genomic_DNA"/>
</dbReference>
<dbReference type="Pfam" id="PF02566">
    <property type="entry name" value="OsmC"/>
    <property type="match status" value="1"/>
</dbReference>
<dbReference type="NCBIfam" id="TIGR03561">
    <property type="entry name" value="organ_hyd_perox"/>
    <property type="match status" value="1"/>
</dbReference>
<name>A0A4P8J4W7_9BURK</name>
<gene>
    <name evidence="2" type="ORF">FAZ95_33205</name>
</gene>
<dbReference type="OrthoDB" id="9797508at2"/>
<protein>
    <submittedName>
        <fullName evidence="2">Organic hydroperoxide resistance protein</fullName>
    </submittedName>
</protein>
<dbReference type="InterPro" id="IPR019953">
    <property type="entry name" value="OHR"/>
</dbReference>
<dbReference type="GO" id="GO:0006979">
    <property type="term" value="P:response to oxidative stress"/>
    <property type="evidence" value="ECO:0007669"/>
    <property type="project" value="InterPro"/>
</dbReference>
<reference evidence="2 3" key="1">
    <citation type="submission" date="2019-05" db="EMBL/GenBank/DDBJ databases">
        <title>Burkholderia sp. DHOD12, isolated from subtropical forest soil.</title>
        <authorList>
            <person name="Gao Z.-H."/>
            <person name="Qiu L.-H."/>
        </authorList>
    </citation>
    <scope>NUCLEOTIDE SEQUENCE [LARGE SCALE GENOMIC DNA]</scope>
    <source>
        <strain evidence="2 3">DHOD12</strain>
    </source>
</reference>
<accession>A0A4P8J4W7</accession>
<dbReference type="PANTHER" id="PTHR33797:SF2">
    <property type="entry name" value="ORGANIC HYDROPEROXIDE RESISTANCE PROTEIN-LIKE"/>
    <property type="match status" value="1"/>
</dbReference>
<dbReference type="PANTHER" id="PTHR33797">
    <property type="entry name" value="ORGANIC HYDROPEROXIDE RESISTANCE PROTEIN-LIKE"/>
    <property type="match status" value="1"/>
</dbReference>
<sequence length="141" mass="14574">MSIEKVLYRAQATATGGRDGRAVVPEGKLDLKLTTPRELGGAGGEGTNPEQLFAAGYSACFLGAMKFVGMRDKIAIPADVSINGSVGIGAIPNGFGIEVELKISLPGMAREAAQALVDKAHIVCPYSNATRGNIDVTLTVV</sequence>
<dbReference type="KEGG" id="tvl:FAZ95_33205"/>
<evidence type="ECO:0000313" key="3">
    <source>
        <dbReference type="Proteomes" id="UP000298656"/>
    </source>
</evidence>
<dbReference type="AlphaFoldDB" id="A0A4P8J4W7"/>
<organism evidence="2 3">
    <name type="scientific">Trinickia violacea</name>
    <dbReference type="NCBI Taxonomy" id="2571746"/>
    <lineage>
        <taxon>Bacteria</taxon>
        <taxon>Pseudomonadati</taxon>
        <taxon>Pseudomonadota</taxon>
        <taxon>Betaproteobacteria</taxon>
        <taxon>Burkholderiales</taxon>
        <taxon>Burkholderiaceae</taxon>
        <taxon>Trinickia</taxon>
    </lineage>
</organism>
<evidence type="ECO:0000313" key="2">
    <source>
        <dbReference type="EMBL" id="QCP53859.1"/>
    </source>
</evidence>
<dbReference type="InterPro" id="IPR036102">
    <property type="entry name" value="OsmC/Ohrsf"/>
</dbReference>
<dbReference type="Proteomes" id="UP000298656">
    <property type="component" value="Chromosome 2"/>
</dbReference>
<comment type="similarity">
    <text evidence="1">Belongs to the OsmC/Ohr family.</text>
</comment>
<evidence type="ECO:0000256" key="1">
    <source>
        <dbReference type="ARBA" id="ARBA00007378"/>
    </source>
</evidence>
<dbReference type="Gene3D" id="3.30.300.20">
    <property type="match status" value="1"/>
</dbReference>
<dbReference type="SUPFAM" id="SSF82784">
    <property type="entry name" value="OsmC-like"/>
    <property type="match status" value="1"/>
</dbReference>